<proteinExistence type="predicted"/>
<evidence type="ECO:0000313" key="3">
    <source>
        <dbReference type="Proteomes" id="UP000606786"/>
    </source>
</evidence>
<dbReference type="Proteomes" id="UP000606786">
    <property type="component" value="Unassembled WGS sequence"/>
</dbReference>
<protein>
    <submittedName>
        <fullName evidence="2">(Mediterranean fruit fly) hypothetical protein</fullName>
    </submittedName>
</protein>
<evidence type="ECO:0000256" key="1">
    <source>
        <dbReference type="SAM" id="MobiDB-lite"/>
    </source>
</evidence>
<feature type="region of interest" description="Disordered" evidence="1">
    <location>
        <begin position="194"/>
        <end position="217"/>
    </location>
</feature>
<organism evidence="2 3">
    <name type="scientific">Ceratitis capitata</name>
    <name type="common">Mediterranean fruit fly</name>
    <name type="synonym">Tephritis capitata</name>
    <dbReference type="NCBI Taxonomy" id="7213"/>
    <lineage>
        <taxon>Eukaryota</taxon>
        <taxon>Metazoa</taxon>
        <taxon>Ecdysozoa</taxon>
        <taxon>Arthropoda</taxon>
        <taxon>Hexapoda</taxon>
        <taxon>Insecta</taxon>
        <taxon>Pterygota</taxon>
        <taxon>Neoptera</taxon>
        <taxon>Endopterygota</taxon>
        <taxon>Diptera</taxon>
        <taxon>Brachycera</taxon>
        <taxon>Muscomorpha</taxon>
        <taxon>Tephritoidea</taxon>
        <taxon>Tephritidae</taxon>
        <taxon>Ceratitis</taxon>
        <taxon>Ceratitis</taxon>
    </lineage>
</organism>
<evidence type="ECO:0000313" key="2">
    <source>
        <dbReference type="EMBL" id="CAD7013228.1"/>
    </source>
</evidence>
<accession>A0A811VAF7</accession>
<feature type="compositionally biased region" description="Polar residues" evidence="1">
    <location>
        <begin position="208"/>
        <end position="217"/>
    </location>
</feature>
<dbReference type="EMBL" id="CAJHJT010000056">
    <property type="protein sequence ID" value="CAD7013228.1"/>
    <property type="molecule type" value="Genomic_DNA"/>
</dbReference>
<keyword evidence="3" id="KW-1185">Reference proteome</keyword>
<dbReference type="AlphaFoldDB" id="A0A811VAF7"/>
<name>A0A811VAF7_CERCA</name>
<reference evidence="2" key="1">
    <citation type="submission" date="2020-11" db="EMBL/GenBank/DDBJ databases">
        <authorList>
            <person name="Whitehead M."/>
        </authorList>
    </citation>
    <scope>NUCLEOTIDE SEQUENCE</scope>
    <source>
        <strain evidence="2">EGII</strain>
    </source>
</reference>
<gene>
    <name evidence="2" type="ORF">CCAP1982_LOCUS21299</name>
</gene>
<sequence length="217" mass="21594">MPHAAQATVRATTSIKGLRATINANQRCCCHFCGNKMKFLYLLALLLPILEAPFGTAHSRYVRQAGRYATPGAYRPNPSYASGNVVGVGLVNSYGSSNGNVGGNVRLAYVPGGSGAIAGRPYSGVGGFKYGGRPSPGSDFVVNAAGGAVAPGGVGSAGAFSANHPQAVYKNVGGAGGGGSSFGRPQAGNVYRVGPSGALTSGGGRPLSSGSHVYQSG</sequence>
<comment type="caution">
    <text evidence="2">The sequence shown here is derived from an EMBL/GenBank/DDBJ whole genome shotgun (WGS) entry which is preliminary data.</text>
</comment>